<dbReference type="EMBL" id="CP003117">
    <property type="protein sequence ID" value="AET63824.1"/>
    <property type="molecule type" value="Genomic_DNA"/>
</dbReference>
<dbReference type="Proteomes" id="UP000005877">
    <property type="component" value="Chromosome"/>
</dbReference>
<protein>
    <recommendedName>
        <fullName evidence="3">YkgJ family cysteine cluster protein</fullName>
    </recommendedName>
</protein>
<dbReference type="AlphaFoldDB" id="G7WMP0"/>
<evidence type="ECO:0008006" key="3">
    <source>
        <dbReference type="Google" id="ProtNLM"/>
    </source>
</evidence>
<dbReference type="PATRIC" id="fig|1110509.7.peg.491"/>
<dbReference type="STRING" id="1110509.Mhar_0439"/>
<dbReference type="KEGG" id="mhi:Mhar_0439"/>
<dbReference type="Pfam" id="PF03692">
    <property type="entry name" value="CxxCxxCC"/>
    <property type="match status" value="1"/>
</dbReference>
<evidence type="ECO:0000313" key="2">
    <source>
        <dbReference type="Proteomes" id="UP000005877"/>
    </source>
</evidence>
<name>G7WMP0_METH6</name>
<keyword evidence="2" id="KW-1185">Reference proteome</keyword>
<dbReference type="RefSeq" id="WP_014586009.1">
    <property type="nucleotide sequence ID" value="NC_017527.1"/>
</dbReference>
<dbReference type="PANTHER" id="PTHR35866:SF1">
    <property type="entry name" value="YKGJ FAMILY CYSTEINE CLUSTER PROTEIN"/>
    <property type="match status" value="1"/>
</dbReference>
<organism evidence="1 2">
    <name type="scientific">Methanothrix harundinacea (strain 6Ac)</name>
    <name type="common">Methanosaeta harundinacea</name>
    <dbReference type="NCBI Taxonomy" id="1110509"/>
    <lineage>
        <taxon>Archaea</taxon>
        <taxon>Methanobacteriati</taxon>
        <taxon>Methanobacteriota</taxon>
        <taxon>Stenosarchaea group</taxon>
        <taxon>Methanomicrobia</taxon>
        <taxon>Methanotrichales</taxon>
        <taxon>Methanotrichaceae</taxon>
        <taxon>Methanothrix</taxon>
    </lineage>
</organism>
<dbReference type="PANTHER" id="PTHR35866">
    <property type="entry name" value="PUTATIVE-RELATED"/>
    <property type="match status" value="1"/>
</dbReference>
<proteinExistence type="predicted"/>
<reference evidence="1 2" key="1">
    <citation type="journal article" date="2012" name="PLoS ONE">
        <title>The genome characteristics and predicted function of methyl-group oxidation pathway in the obligate aceticlastic methanogens, Methanosaeta spp.</title>
        <authorList>
            <person name="Zhu J."/>
            <person name="Zheng H."/>
            <person name="Ai G."/>
            <person name="Zhang G."/>
            <person name="Liu D."/>
            <person name="Liu X."/>
            <person name="Dong X."/>
        </authorList>
    </citation>
    <scope>NUCLEOTIDE SEQUENCE [LARGE SCALE GENOMIC DNA]</scope>
    <source>
        <strain evidence="1 2">6Ac</strain>
    </source>
</reference>
<evidence type="ECO:0000313" key="1">
    <source>
        <dbReference type="EMBL" id="AET63824.1"/>
    </source>
</evidence>
<dbReference type="GeneID" id="12509608"/>
<dbReference type="InterPro" id="IPR005358">
    <property type="entry name" value="Puta_zinc/iron-chelating_dom"/>
</dbReference>
<gene>
    <name evidence="1" type="ordered locus">Mhar_0439</name>
</gene>
<dbReference type="HOGENOM" id="CLU_1243024_0_0_2"/>
<sequence length="222" mass="25448">MLAEAKRLCHGSCAEGCVEMKRAGLHLKLLEMRPHWSVLKREEQERTIDRGETEPFDIAIPLPAKDRRDPAGTRGGADLFWERFRCTGCGLCCKTPGAGLYLDREDMERICRHLGWPMKRLEALCRYDRQLKAWALRQPCPFYDPEEGCTIYPARPKTCTRYPLHPPLREVPYHLAVDAFCPAARSFVKETLGWWIVCETNWARILKGLEEEGASEDGEVEG</sequence>
<dbReference type="OrthoDB" id="36424at2157"/>
<accession>G7WMP0</accession>